<reference evidence="4" key="1">
    <citation type="submission" date="2016-04" db="UniProtKB">
        <authorList>
            <consortium name="WormBaseParasite"/>
        </authorList>
    </citation>
    <scope>IDENTIFICATION</scope>
</reference>
<reference evidence="2 3" key="2">
    <citation type="submission" date="2018-11" db="EMBL/GenBank/DDBJ databases">
        <authorList>
            <consortium name="Pathogen Informatics"/>
        </authorList>
    </citation>
    <scope>NUCLEOTIDE SEQUENCE [LARGE SCALE GENOMIC DNA]</scope>
</reference>
<organism evidence="4">
    <name type="scientific">Taenia asiatica</name>
    <name type="common">Asian tapeworm</name>
    <dbReference type="NCBI Taxonomy" id="60517"/>
    <lineage>
        <taxon>Eukaryota</taxon>
        <taxon>Metazoa</taxon>
        <taxon>Spiralia</taxon>
        <taxon>Lophotrochozoa</taxon>
        <taxon>Platyhelminthes</taxon>
        <taxon>Cestoda</taxon>
        <taxon>Eucestoda</taxon>
        <taxon>Cyclophyllidea</taxon>
        <taxon>Taeniidae</taxon>
        <taxon>Taenia</taxon>
    </lineage>
</organism>
<dbReference type="WBParaSite" id="TASK_0000090201-mRNA-1">
    <property type="protein sequence ID" value="TASK_0000090201-mRNA-1"/>
    <property type="gene ID" value="TASK_0000090201"/>
</dbReference>
<accession>A0A158R6V0</accession>
<dbReference type="AlphaFoldDB" id="A0A158R6V0"/>
<keyword evidence="3" id="KW-1185">Reference proteome</keyword>
<dbReference type="Proteomes" id="UP000282613">
    <property type="component" value="Unassembled WGS sequence"/>
</dbReference>
<keyword evidence="1" id="KW-0175">Coiled coil</keyword>
<dbReference type="OrthoDB" id="6278724at2759"/>
<evidence type="ECO:0000256" key="1">
    <source>
        <dbReference type="SAM" id="Coils"/>
    </source>
</evidence>
<evidence type="ECO:0000313" key="3">
    <source>
        <dbReference type="Proteomes" id="UP000282613"/>
    </source>
</evidence>
<proteinExistence type="predicted"/>
<name>A0A158R6V0_TAEAS</name>
<gene>
    <name evidence="2" type="ORF">TASK_LOCUS903</name>
</gene>
<sequence>MAGAIRAEAMYANPDGMEKNAHLNVEGHASICLVPHCYKHKAVQRCRDWRAADCMSMASPVLSALLPNKFVVIVTDPRSREQKWFSDDEEGTQFFPLAHLHLSGEGPSTPFVQLLANLGRSELALPTPSTQSKFVPNLRKLFAKFLATHWKKDMQQQINAAAVGHDGGDSIKRRLPYLIGGIRYKRHMEPPLFSLSEAAAEEAAEAEELERLREAIEASEEGRDLVKRALDYLYGGVRYRRRSII</sequence>
<evidence type="ECO:0000313" key="4">
    <source>
        <dbReference type="WBParaSite" id="TASK_0000090201-mRNA-1"/>
    </source>
</evidence>
<dbReference type="EMBL" id="UYRS01000155">
    <property type="protein sequence ID" value="VDK22131.1"/>
    <property type="molecule type" value="Genomic_DNA"/>
</dbReference>
<feature type="coiled-coil region" evidence="1">
    <location>
        <begin position="192"/>
        <end position="229"/>
    </location>
</feature>
<evidence type="ECO:0000313" key="2">
    <source>
        <dbReference type="EMBL" id="VDK22131.1"/>
    </source>
</evidence>
<protein>
    <submittedName>
        <fullName evidence="4">Rit1_C domain-containing protein</fullName>
    </submittedName>
</protein>